<keyword evidence="3" id="KW-1185">Reference proteome</keyword>
<protein>
    <recommendedName>
        <fullName evidence="4">Secreted protein</fullName>
    </recommendedName>
</protein>
<evidence type="ECO:0000313" key="3">
    <source>
        <dbReference type="Proteomes" id="UP000002852"/>
    </source>
</evidence>
<proteinExistence type="predicted"/>
<dbReference type="Proteomes" id="UP000002852">
    <property type="component" value="Unassembled WGS sequence"/>
</dbReference>
<reference evidence="2" key="3">
    <citation type="submission" date="2025-08" db="UniProtKB">
        <authorList>
            <consortium name="Ensembl"/>
        </authorList>
    </citation>
    <scope>IDENTIFICATION</scope>
    <source>
        <strain evidence="2">JP 163 A</strain>
    </source>
</reference>
<reference evidence="2" key="4">
    <citation type="submission" date="2025-09" db="UniProtKB">
        <authorList>
            <consortium name="Ensembl"/>
        </authorList>
    </citation>
    <scope>IDENTIFICATION</scope>
    <source>
        <strain evidence="2">JP 163 A</strain>
    </source>
</reference>
<dbReference type="InParanoid" id="A0A3B5QLR1"/>
<dbReference type="AlphaFoldDB" id="A0A3B5QLR1"/>
<name>A0A3B5QLR1_XIPMA</name>
<accession>A0A3B5QLR1</accession>
<sequence>MKMFPIAALVVAFIRVQESDAVPAAEVRMLKPSPCVPQTPYESVQLRGRRRFCCGSNMVGSAASSEDVLLPP</sequence>
<dbReference type="Ensembl" id="ENSXMAT00000021206.1">
    <property type="protein sequence ID" value="ENSXMAP00000031928.1"/>
    <property type="gene ID" value="ENSXMAG00000027676.1"/>
</dbReference>
<feature type="signal peptide" evidence="1">
    <location>
        <begin position="1"/>
        <end position="21"/>
    </location>
</feature>
<evidence type="ECO:0000313" key="2">
    <source>
        <dbReference type="Ensembl" id="ENSXMAP00000031928.1"/>
    </source>
</evidence>
<evidence type="ECO:0000256" key="1">
    <source>
        <dbReference type="SAM" id="SignalP"/>
    </source>
</evidence>
<reference evidence="3" key="2">
    <citation type="journal article" date="2013" name="Nat. Genet.">
        <title>The genome of the platyfish, Xiphophorus maculatus, provides insights into evolutionary adaptation and several complex traits.</title>
        <authorList>
            <person name="Schartl M."/>
            <person name="Walter R.B."/>
            <person name="Shen Y."/>
            <person name="Garcia T."/>
            <person name="Catchen J."/>
            <person name="Amores A."/>
            <person name="Braasch I."/>
            <person name="Chalopin D."/>
            <person name="Volff J.N."/>
            <person name="Lesch K.P."/>
            <person name="Bisazza A."/>
            <person name="Minx P."/>
            <person name="Hillier L."/>
            <person name="Wilson R.K."/>
            <person name="Fuerstenberg S."/>
            <person name="Boore J."/>
            <person name="Searle S."/>
            <person name="Postlethwait J.H."/>
            <person name="Warren W.C."/>
        </authorList>
    </citation>
    <scope>NUCLEOTIDE SEQUENCE [LARGE SCALE GENOMIC DNA]</scope>
    <source>
        <strain evidence="3">JP 163 A</strain>
    </source>
</reference>
<organism evidence="2 3">
    <name type="scientific">Xiphophorus maculatus</name>
    <name type="common">Southern platyfish</name>
    <name type="synonym">Platypoecilus maculatus</name>
    <dbReference type="NCBI Taxonomy" id="8083"/>
    <lineage>
        <taxon>Eukaryota</taxon>
        <taxon>Metazoa</taxon>
        <taxon>Chordata</taxon>
        <taxon>Craniata</taxon>
        <taxon>Vertebrata</taxon>
        <taxon>Euteleostomi</taxon>
        <taxon>Actinopterygii</taxon>
        <taxon>Neopterygii</taxon>
        <taxon>Teleostei</taxon>
        <taxon>Neoteleostei</taxon>
        <taxon>Acanthomorphata</taxon>
        <taxon>Ovalentaria</taxon>
        <taxon>Atherinomorphae</taxon>
        <taxon>Cyprinodontiformes</taxon>
        <taxon>Poeciliidae</taxon>
        <taxon>Poeciliinae</taxon>
        <taxon>Xiphophorus</taxon>
    </lineage>
</organism>
<keyword evidence="1" id="KW-0732">Signal</keyword>
<evidence type="ECO:0008006" key="4">
    <source>
        <dbReference type="Google" id="ProtNLM"/>
    </source>
</evidence>
<reference evidence="3" key="1">
    <citation type="submission" date="2012-01" db="EMBL/GenBank/DDBJ databases">
        <authorList>
            <person name="Walter R."/>
            <person name="Schartl M."/>
            <person name="Warren W."/>
        </authorList>
    </citation>
    <scope>NUCLEOTIDE SEQUENCE [LARGE SCALE GENOMIC DNA]</scope>
    <source>
        <strain evidence="3">JP 163 A</strain>
    </source>
</reference>
<feature type="chain" id="PRO_5017176968" description="Secreted protein" evidence="1">
    <location>
        <begin position="22"/>
        <end position="72"/>
    </location>
</feature>